<comment type="caution">
    <text evidence="6">The sequence shown here is derived from an EMBL/GenBank/DDBJ whole genome shotgun (WGS) entry which is preliminary data.</text>
</comment>
<dbReference type="Proteomes" id="UP000009875">
    <property type="component" value="Unassembled WGS sequence"/>
</dbReference>
<dbReference type="EMBL" id="AGXA01000005">
    <property type="protein sequence ID" value="EKU94105.1"/>
    <property type="molecule type" value="Genomic_DNA"/>
</dbReference>
<reference evidence="6 7" key="1">
    <citation type="submission" date="2012-09" db="EMBL/GenBank/DDBJ databases">
        <title>The Genome Sequence of Alloiococcus otitis ATCC 51267.</title>
        <authorList>
            <consortium name="The Broad Institute Genome Sequencing Platform"/>
            <person name="Earl A."/>
            <person name="Ward D."/>
            <person name="Feldgarden M."/>
            <person name="Gevers D."/>
            <person name="Huys G."/>
            <person name="Walker B."/>
            <person name="Young S.K."/>
            <person name="Zeng Q."/>
            <person name="Gargeya S."/>
            <person name="Fitzgerald M."/>
            <person name="Haas B."/>
            <person name="Abouelleil A."/>
            <person name="Alvarado L."/>
            <person name="Arachchi H.M."/>
            <person name="Berlin A.M."/>
            <person name="Chapman S.B."/>
            <person name="Goldberg J."/>
            <person name="Griggs A."/>
            <person name="Gujja S."/>
            <person name="Hansen M."/>
            <person name="Howarth C."/>
            <person name="Imamovic A."/>
            <person name="Larimer J."/>
            <person name="McCowen C."/>
            <person name="Montmayeur A."/>
            <person name="Murphy C."/>
            <person name="Neiman D."/>
            <person name="Pearson M."/>
            <person name="Priest M."/>
            <person name="Roberts A."/>
            <person name="Saif S."/>
            <person name="Shea T."/>
            <person name="Sisk P."/>
            <person name="Sykes S."/>
            <person name="Wortman J."/>
            <person name="Nusbaum C."/>
            <person name="Birren B."/>
        </authorList>
    </citation>
    <scope>NUCLEOTIDE SEQUENCE [LARGE SCALE GENOMIC DNA]</scope>
    <source>
        <strain evidence="6 7">ATCC 51267</strain>
    </source>
</reference>
<proteinExistence type="predicted"/>
<dbReference type="InterPro" id="IPR015421">
    <property type="entry name" value="PyrdxlP-dep_Trfase_major"/>
</dbReference>
<dbReference type="GO" id="GO:0008483">
    <property type="term" value="F:transaminase activity"/>
    <property type="evidence" value="ECO:0007669"/>
    <property type="project" value="UniProtKB-KW"/>
</dbReference>
<dbReference type="SUPFAM" id="SSF53383">
    <property type="entry name" value="PLP-dependent transferases"/>
    <property type="match status" value="1"/>
</dbReference>
<accession>K9EXY9</accession>
<sequence length="330" mass="37782">MIKMNRNTSPISPFQPAHIQRALEKTQVNQYPGAELDRFKENYSRLTGLPSDQIAVANGSDEWVKRLVRFFGGHGPILTFYPDFIMYFKYSRQYQVDLRSIPADESFDFHIDQALDRIQKVKPKLFIFSSPNNPTGKQFSQTEIQALADRMIEIGGYLVIDEAYIEFGQDYKRPTGSHVLILRTMSKMYGMAGLRLGILYGKGDIFDQVTGLGKSPFPISHLNLNLASEFMEDTNHLKDFINYQLESRKTLVETMAKVKNLVNIKETAANFTFTYGSKAQDLARYLGQKGYVIGSFDDDPLKQAFRYSIIQNKDYPRLAMDLEEWKAGNV</sequence>
<protein>
    <recommendedName>
        <fullName evidence="5">Aminotransferase class I/classII large domain-containing protein</fullName>
    </recommendedName>
</protein>
<dbReference type="HOGENOM" id="CLU_017584_3_1_9"/>
<keyword evidence="2" id="KW-0032">Aminotransferase</keyword>
<gene>
    <name evidence="6" type="ORF">HMPREF9698_00417</name>
</gene>
<dbReference type="PANTHER" id="PTHR42885:SF2">
    <property type="entry name" value="HISTIDINOL-PHOSPHATE AMINOTRANSFERASE"/>
    <property type="match status" value="1"/>
</dbReference>
<evidence type="ECO:0000313" key="6">
    <source>
        <dbReference type="EMBL" id="EKU94105.1"/>
    </source>
</evidence>
<dbReference type="InterPro" id="IPR015422">
    <property type="entry name" value="PyrdxlP-dep_Trfase_small"/>
</dbReference>
<comment type="cofactor">
    <cofactor evidence="1">
        <name>pyridoxal 5'-phosphate</name>
        <dbReference type="ChEBI" id="CHEBI:597326"/>
    </cofactor>
</comment>
<dbReference type="eggNOG" id="COG0079">
    <property type="taxonomic scope" value="Bacteria"/>
</dbReference>
<dbReference type="Gene3D" id="3.90.1150.10">
    <property type="entry name" value="Aspartate Aminotransferase, domain 1"/>
    <property type="match status" value="1"/>
</dbReference>
<evidence type="ECO:0000313" key="7">
    <source>
        <dbReference type="Proteomes" id="UP000009875"/>
    </source>
</evidence>
<organism evidence="6 7">
    <name type="scientific">Alloiococcus otitis ATCC 51267</name>
    <dbReference type="NCBI Taxonomy" id="883081"/>
    <lineage>
        <taxon>Bacteria</taxon>
        <taxon>Bacillati</taxon>
        <taxon>Bacillota</taxon>
        <taxon>Bacilli</taxon>
        <taxon>Lactobacillales</taxon>
        <taxon>Carnobacteriaceae</taxon>
        <taxon>Alloiococcus</taxon>
    </lineage>
</organism>
<name>K9EXY9_9LACT</name>
<dbReference type="CDD" id="cd00609">
    <property type="entry name" value="AAT_like"/>
    <property type="match status" value="1"/>
</dbReference>
<dbReference type="InterPro" id="IPR015424">
    <property type="entry name" value="PyrdxlP-dep_Trfase"/>
</dbReference>
<keyword evidence="4" id="KW-0663">Pyridoxal phosphate</keyword>
<evidence type="ECO:0000256" key="2">
    <source>
        <dbReference type="ARBA" id="ARBA00022576"/>
    </source>
</evidence>
<dbReference type="PANTHER" id="PTHR42885">
    <property type="entry name" value="HISTIDINOL-PHOSPHATE AMINOTRANSFERASE-RELATED"/>
    <property type="match status" value="1"/>
</dbReference>
<feature type="domain" description="Aminotransferase class I/classII large" evidence="5">
    <location>
        <begin position="19"/>
        <end position="314"/>
    </location>
</feature>
<dbReference type="Pfam" id="PF00155">
    <property type="entry name" value="Aminotran_1_2"/>
    <property type="match status" value="1"/>
</dbReference>
<dbReference type="RefSeq" id="WP_003776864.1">
    <property type="nucleotide sequence ID" value="NZ_JH992957.1"/>
</dbReference>
<dbReference type="InterPro" id="IPR004839">
    <property type="entry name" value="Aminotransferase_I/II_large"/>
</dbReference>
<dbReference type="GO" id="GO:0030170">
    <property type="term" value="F:pyridoxal phosphate binding"/>
    <property type="evidence" value="ECO:0007669"/>
    <property type="project" value="InterPro"/>
</dbReference>
<evidence type="ECO:0000256" key="3">
    <source>
        <dbReference type="ARBA" id="ARBA00022679"/>
    </source>
</evidence>
<keyword evidence="3" id="KW-0808">Transferase</keyword>
<evidence type="ECO:0000259" key="5">
    <source>
        <dbReference type="Pfam" id="PF00155"/>
    </source>
</evidence>
<dbReference type="STRING" id="883081.HMPREF9698_00417"/>
<keyword evidence="7" id="KW-1185">Reference proteome</keyword>
<dbReference type="AlphaFoldDB" id="K9EXY9"/>
<dbReference type="Gene3D" id="3.40.640.10">
    <property type="entry name" value="Type I PLP-dependent aspartate aminotransferase-like (Major domain)"/>
    <property type="match status" value="1"/>
</dbReference>
<evidence type="ECO:0000256" key="4">
    <source>
        <dbReference type="ARBA" id="ARBA00022898"/>
    </source>
</evidence>
<dbReference type="PATRIC" id="fig|883081.3.peg.419"/>
<evidence type="ECO:0000256" key="1">
    <source>
        <dbReference type="ARBA" id="ARBA00001933"/>
    </source>
</evidence>